<organism evidence="1 2">
    <name type="scientific">Hydrogenophaga taeniospiralis CCUG 15921</name>
    <dbReference type="NCBI Taxonomy" id="1281780"/>
    <lineage>
        <taxon>Bacteria</taxon>
        <taxon>Pseudomonadati</taxon>
        <taxon>Pseudomonadota</taxon>
        <taxon>Betaproteobacteria</taxon>
        <taxon>Burkholderiales</taxon>
        <taxon>Comamonadaceae</taxon>
        <taxon>Hydrogenophaga</taxon>
    </lineage>
</organism>
<gene>
    <name evidence="1" type="ORF">H010_17144</name>
</gene>
<dbReference type="OrthoDB" id="6188167at2"/>
<reference evidence="1" key="1">
    <citation type="submission" date="2013-01" db="EMBL/GenBank/DDBJ databases">
        <title>Genome draft of Hydrogenophaga taeniospiralis 2K1.</title>
        <authorList>
            <person name="Gomila M."/>
            <person name="Lalucat J."/>
        </authorList>
    </citation>
    <scope>NUCLEOTIDE SEQUENCE</scope>
    <source>
        <strain evidence="1">CCUG 15921</strain>
    </source>
</reference>
<dbReference type="InterPro" id="IPR012434">
    <property type="entry name" value="DUF1631"/>
</dbReference>
<evidence type="ECO:0000313" key="2">
    <source>
        <dbReference type="Proteomes" id="UP001152876"/>
    </source>
</evidence>
<accession>A0A9X4NUR5</accession>
<proteinExistence type="predicted"/>
<name>A0A9X4NUR5_9BURK</name>
<sequence length="699" mass="76953">MDSSPNESFDACLKEALVQTREWIPRWLTRLHETLQQRESAAGHLHEKQALGQARTTLESHREVIAARFLEAFAESVEGALPSTASKVRSLKSLSFDELELMGDEQVQETVELARVQQVIKMSADEELVALNARMSRARGLQRVRIEANPLRSEVVVTALMRALNGLHVDPAVRSRWLQTGAVALGEELQGMYARLSALLDSWGVVPAGYTVIQTPQGRAPAAAGTEGGVRGESVSTEAVRGPEALLTLDHLHQLLVGNLDQAGNSPSDQGASGSGNAMVRTLAAEVVTLMLRRLTTDERLLAPLRDMLQGLKPALLQLARSDPRFFADRHNPARRLLDAIAERGLAFTSEHDSGYAAFASQVRDVVGALQAPGADLPDRFPALLERLTRSQAEAMPPRQAQARGLAVQTLMRVEQRNLLAERVAAEFRARNDFERAPGVVRRFLTGPWSQVVAQARMDAAEKPPTPASLASAQAPAVRYTEILPDLLWSSQLAQASRNRPRLIKVIPGLLRTLREGLDAIDYPRAQTEAFFAALMGLHEAAYKTQRNEPVEDTPPSVQFEPDGDDLWMHPGEARDTGFMEDALVDTQPAFVDTEILPRDWADLKEEMADEQVQVLPVGAWVDVWHEGRALRCQVTWASPHGTMFLFTGADGRSLSMTKRGVERLLAQDRLRVVADHGMVDDALDAVARQAWINSARQQ</sequence>
<dbReference type="EMBL" id="AOGK01000015">
    <property type="protein sequence ID" value="MDG5976991.1"/>
    <property type="molecule type" value="Genomic_DNA"/>
</dbReference>
<keyword evidence="2" id="KW-1185">Reference proteome</keyword>
<comment type="caution">
    <text evidence="1">The sequence shown here is derived from an EMBL/GenBank/DDBJ whole genome shotgun (WGS) entry which is preliminary data.</text>
</comment>
<dbReference type="Proteomes" id="UP001152876">
    <property type="component" value="Unassembled WGS sequence"/>
</dbReference>
<evidence type="ECO:0000313" key="1">
    <source>
        <dbReference type="EMBL" id="MDG5976991.1"/>
    </source>
</evidence>
<protein>
    <recommendedName>
        <fullName evidence="3">DUF1631 domain-containing protein</fullName>
    </recommendedName>
</protein>
<dbReference type="Pfam" id="PF07793">
    <property type="entry name" value="DUF1631"/>
    <property type="match status" value="2"/>
</dbReference>
<dbReference type="AlphaFoldDB" id="A0A9X4NUR5"/>
<dbReference type="RefSeq" id="WP_068174223.1">
    <property type="nucleotide sequence ID" value="NZ_AOGK01000015.1"/>
</dbReference>
<evidence type="ECO:0008006" key="3">
    <source>
        <dbReference type="Google" id="ProtNLM"/>
    </source>
</evidence>